<name>A0A451A987_9GAMM</name>
<dbReference type="InterPro" id="IPR036615">
    <property type="entry name" value="Mur_ligase_C_dom_sf"/>
</dbReference>
<protein>
    <submittedName>
        <fullName evidence="5">UDP-N-acetylmuramoylalanyl-D-glutamate--2,6-diaminopimelate ligase</fullName>
    </submittedName>
</protein>
<dbReference type="GO" id="GO:0005524">
    <property type="term" value="F:ATP binding"/>
    <property type="evidence" value="ECO:0007669"/>
    <property type="project" value="InterPro"/>
</dbReference>
<dbReference type="SUPFAM" id="SSF53244">
    <property type="entry name" value="MurD-like peptide ligases, peptide-binding domain"/>
    <property type="match status" value="1"/>
</dbReference>
<evidence type="ECO:0000256" key="2">
    <source>
        <dbReference type="RuleBase" id="RU004135"/>
    </source>
</evidence>
<dbReference type="PANTHER" id="PTHR23135">
    <property type="entry name" value="MUR LIGASE FAMILY MEMBER"/>
    <property type="match status" value="1"/>
</dbReference>
<dbReference type="Gene3D" id="3.90.190.20">
    <property type="entry name" value="Mur ligase, C-terminal domain"/>
    <property type="match status" value="1"/>
</dbReference>
<comment type="pathway">
    <text evidence="2">Cell wall biogenesis; peptidoglycan biosynthesis.</text>
</comment>
<dbReference type="Pfam" id="PF08245">
    <property type="entry name" value="Mur_ligase_M"/>
    <property type="match status" value="1"/>
</dbReference>
<evidence type="ECO:0000259" key="4">
    <source>
        <dbReference type="Pfam" id="PF08245"/>
    </source>
</evidence>
<proteinExistence type="inferred from homology"/>
<dbReference type="NCBIfam" id="TIGR01085">
    <property type="entry name" value="murE"/>
    <property type="match status" value="1"/>
</dbReference>
<keyword evidence="2" id="KW-0961">Cell wall biogenesis/degradation</keyword>
<dbReference type="InterPro" id="IPR036565">
    <property type="entry name" value="Mur-like_cat_sf"/>
</dbReference>
<accession>A0A451A987</accession>
<evidence type="ECO:0000313" key="5">
    <source>
        <dbReference type="EMBL" id="VFK62593.1"/>
    </source>
</evidence>
<comment type="subcellular location">
    <subcellularLocation>
        <location evidence="2">Cytoplasm</location>
    </subcellularLocation>
</comment>
<dbReference type="GO" id="GO:0009252">
    <property type="term" value="P:peptidoglycan biosynthetic process"/>
    <property type="evidence" value="ECO:0007669"/>
    <property type="project" value="UniProtKB-UniPathway"/>
</dbReference>
<dbReference type="EMBL" id="CAADGD010000031">
    <property type="protein sequence ID" value="VFK70527.1"/>
    <property type="molecule type" value="Genomic_DNA"/>
</dbReference>
<keyword evidence="2" id="KW-0133">Cell shape</keyword>
<evidence type="ECO:0000259" key="3">
    <source>
        <dbReference type="Pfam" id="PF02875"/>
    </source>
</evidence>
<dbReference type="PANTHER" id="PTHR23135:SF4">
    <property type="entry name" value="UDP-N-ACETYLMURAMOYL-L-ALANYL-D-GLUTAMATE--2,6-DIAMINOPIMELATE LIGASE MURE HOMOLOG, CHLOROPLASTIC"/>
    <property type="match status" value="1"/>
</dbReference>
<dbReference type="GO" id="GO:0005737">
    <property type="term" value="C:cytoplasm"/>
    <property type="evidence" value="ECO:0007669"/>
    <property type="project" value="UniProtKB-SubCell"/>
</dbReference>
<dbReference type="Pfam" id="PF02875">
    <property type="entry name" value="Mur_ligase_C"/>
    <property type="match status" value="1"/>
</dbReference>
<dbReference type="InterPro" id="IPR005761">
    <property type="entry name" value="UDP-N-AcMur-Glu-dNH2Pim_ligase"/>
</dbReference>
<reference evidence="5" key="1">
    <citation type="submission" date="2019-02" db="EMBL/GenBank/DDBJ databases">
        <authorList>
            <person name="Gruber-Vodicka R. H."/>
            <person name="Seah K. B. B."/>
        </authorList>
    </citation>
    <scope>NUCLEOTIDE SEQUENCE</scope>
    <source>
        <strain evidence="6">BECK_BY19</strain>
        <strain evidence="5">BECK_BY8</strain>
    </source>
</reference>
<dbReference type="GO" id="GO:0071555">
    <property type="term" value="P:cell wall organization"/>
    <property type="evidence" value="ECO:0007669"/>
    <property type="project" value="UniProtKB-KW"/>
</dbReference>
<gene>
    <name evidence="5" type="ORF">BECKUNK1418G_GA0071005_102524</name>
    <name evidence="6" type="ORF">BECKUNK1418H_GA0071006_10314</name>
</gene>
<dbReference type="UniPathway" id="UPA00219"/>
<keyword evidence="2" id="KW-0573">Peptidoglycan synthesis</keyword>
<dbReference type="InterPro" id="IPR013221">
    <property type="entry name" value="Mur_ligase_cen"/>
</dbReference>
<organism evidence="5">
    <name type="scientific">Candidatus Kentrum sp. UNK</name>
    <dbReference type="NCBI Taxonomy" id="2126344"/>
    <lineage>
        <taxon>Bacteria</taxon>
        <taxon>Pseudomonadati</taxon>
        <taxon>Pseudomonadota</taxon>
        <taxon>Gammaproteobacteria</taxon>
        <taxon>Candidatus Kentrum</taxon>
    </lineage>
</organism>
<comment type="similarity">
    <text evidence="1">Belongs to the MurCDEF family. MurE subfamily.</text>
</comment>
<dbReference type="GO" id="GO:0008360">
    <property type="term" value="P:regulation of cell shape"/>
    <property type="evidence" value="ECO:0007669"/>
    <property type="project" value="UniProtKB-KW"/>
</dbReference>
<keyword evidence="2" id="KW-0131">Cell cycle</keyword>
<evidence type="ECO:0000313" key="6">
    <source>
        <dbReference type="EMBL" id="VFK70527.1"/>
    </source>
</evidence>
<sequence length="414" mass="45053">MLVTDPLPRLRFARLAAKFHGAQPETIVVVTGTNGKTSVVDFCRQLWGLLGRQGASIGTLGIKSAGFEQALERTTPNPGELHASLASLESNGVERVALEASGQGLGQRRLDGVHITAAAFTNLSYEHQDEYDDMGDYLSDKLYLFKELLPANGTAVVNREDSTFNTIAEIVETRGLRLFSYGLKQGDICCSRIASTTSGFDLIINVHGAQYPVSFPFPWPFQLENALCALGLIIASGESPERVAPQLTNLHSVRGRMERAAVLPNGASVYVDYAHTPDGLETVLKALRPQTKGRLHVLFSSGGRNRSIRTKRSMMGEVAHRLADRQIVTEDTPREECPASIRKQLMATCPSATEIADREEAISTAIKALKAGDVLLVAGRGHKQVLHYADYEKTFDDVAEVQAAVRDLHIGGME</sequence>
<dbReference type="AlphaFoldDB" id="A0A451A987"/>
<dbReference type="GO" id="GO:0016881">
    <property type="term" value="F:acid-amino acid ligase activity"/>
    <property type="evidence" value="ECO:0007669"/>
    <property type="project" value="InterPro"/>
</dbReference>
<feature type="domain" description="Mur ligase C-terminal" evidence="3">
    <location>
        <begin position="255"/>
        <end position="381"/>
    </location>
</feature>
<feature type="domain" description="Mur ligase central" evidence="4">
    <location>
        <begin position="30"/>
        <end position="232"/>
    </location>
</feature>
<keyword evidence="5" id="KW-0436">Ligase</keyword>
<evidence type="ECO:0000256" key="1">
    <source>
        <dbReference type="ARBA" id="ARBA00005898"/>
    </source>
</evidence>
<keyword evidence="2" id="KW-0132">Cell division</keyword>
<dbReference type="InterPro" id="IPR004101">
    <property type="entry name" value="Mur_ligase_C"/>
</dbReference>
<dbReference type="Gene3D" id="3.40.1190.10">
    <property type="entry name" value="Mur-like, catalytic domain"/>
    <property type="match status" value="1"/>
</dbReference>
<dbReference type="SUPFAM" id="SSF53623">
    <property type="entry name" value="MurD-like peptide ligases, catalytic domain"/>
    <property type="match status" value="1"/>
</dbReference>
<dbReference type="EMBL" id="CAADFZ010000025">
    <property type="protein sequence ID" value="VFK62593.1"/>
    <property type="molecule type" value="Genomic_DNA"/>
</dbReference>
<dbReference type="GO" id="GO:0051301">
    <property type="term" value="P:cell division"/>
    <property type="evidence" value="ECO:0007669"/>
    <property type="project" value="UniProtKB-KW"/>
</dbReference>